<organism evidence="2 3">
    <name type="scientific">Cottoperca gobio</name>
    <name type="common">Frogmouth</name>
    <name type="synonym">Aphritis gobio</name>
    <dbReference type="NCBI Taxonomy" id="56716"/>
    <lineage>
        <taxon>Eukaryota</taxon>
        <taxon>Metazoa</taxon>
        <taxon>Chordata</taxon>
        <taxon>Craniata</taxon>
        <taxon>Vertebrata</taxon>
        <taxon>Euteleostomi</taxon>
        <taxon>Actinopterygii</taxon>
        <taxon>Neopterygii</taxon>
        <taxon>Teleostei</taxon>
        <taxon>Neoteleostei</taxon>
        <taxon>Acanthomorphata</taxon>
        <taxon>Eupercaria</taxon>
        <taxon>Perciformes</taxon>
        <taxon>Notothenioidei</taxon>
        <taxon>Bovichtidae</taxon>
        <taxon>Cottoperca</taxon>
    </lineage>
</organism>
<dbReference type="InParanoid" id="A0A6J2PL67"/>
<dbReference type="KEGG" id="cgob:115007590"/>
<evidence type="ECO:0000313" key="3">
    <source>
        <dbReference type="RefSeq" id="XP_029286385.1"/>
    </source>
</evidence>
<sequence>MARNEEKQQGKLNRLWLQKEREEGRLKDVLERRPKLSTLNSASSVKKWILSIKNEIEYYLQQSQLFHYPERKIAEFQLHIEALEKEYKRFIAKLRVLDPTCKHKPWTPRAYCKRRADAHDSPSIVKNPRPCESHDGGSLLSGSERDLPSNWTRCHKASVPERWEPLSHSENRVQTSVHSNLNSETSEAVCADQDQPLSFDHRRLAIAAAAFRGPPVQRDSSQTQSLARVLQSGLPNLVNASLRQTFSTQSRDTQNHDGASMGSVVGQKSVVQERKSDCEAAERIPGKSSNTGTTEERTGHVLGLDCYSSSDEECDT</sequence>
<gene>
    <name evidence="3" type="primary">LOC115007590</name>
</gene>
<dbReference type="Pfam" id="PF06246">
    <property type="entry name" value="Isy1"/>
    <property type="match status" value="1"/>
</dbReference>
<dbReference type="InterPro" id="IPR009360">
    <property type="entry name" value="Isy1"/>
</dbReference>
<dbReference type="GO" id="GO:0000350">
    <property type="term" value="P:generation of catalytic spliceosome for second transesterification step"/>
    <property type="evidence" value="ECO:0007669"/>
    <property type="project" value="InterPro"/>
</dbReference>
<dbReference type="OrthoDB" id="5983780at2759"/>
<feature type="region of interest" description="Disordered" evidence="1">
    <location>
        <begin position="117"/>
        <end position="144"/>
    </location>
</feature>
<protein>
    <submittedName>
        <fullName evidence="3">Uncharacterized protein LOC115007590</fullName>
    </submittedName>
</protein>
<feature type="compositionally biased region" description="Basic and acidic residues" evidence="1">
    <location>
        <begin position="271"/>
        <end position="285"/>
    </location>
</feature>
<evidence type="ECO:0000313" key="2">
    <source>
        <dbReference type="Proteomes" id="UP000504630"/>
    </source>
</evidence>
<keyword evidence="2" id="KW-1185">Reference proteome</keyword>
<dbReference type="GeneID" id="115007590"/>
<reference evidence="3" key="1">
    <citation type="submission" date="2025-08" db="UniProtKB">
        <authorList>
            <consortium name="RefSeq"/>
        </authorList>
    </citation>
    <scope>IDENTIFICATION</scope>
</reference>
<dbReference type="RefSeq" id="XP_029286385.1">
    <property type="nucleotide sequence ID" value="XM_029430525.1"/>
</dbReference>
<feature type="compositionally biased region" description="Polar residues" evidence="1">
    <location>
        <begin position="172"/>
        <end position="186"/>
    </location>
</feature>
<feature type="region of interest" description="Disordered" evidence="1">
    <location>
        <begin position="246"/>
        <end position="316"/>
    </location>
</feature>
<name>A0A6J2PL67_COTGO</name>
<evidence type="ECO:0000256" key="1">
    <source>
        <dbReference type="SAM" id="MobiDB-lite"/>
    </source>
</evidence>
<accession>A0A6J2PL67</accession>
<feature type="region of interest" description="Disordered" evidence="1">
    <location>
        <begin position="164"/>
        <end position="188"/>
    </location>
</feature>
<dbReference type="Proteomes" id="UP000504630">
    <property type="component" value="Chromosome 4"/>
</dbReference>
<dbReference type="AlphaFoldDB" id="A0A6J2PL67"/>
<proteinExistence type="predicted"/>